<evidence type="ECO:0000256" key="3">
    <source>
        <dbReference type="PIRSR" id="PIRSR000137-2"/>
    </source>
</evidence>
<keyword evidence="3 4" id="KW-0274">FAD</keyword>
<dbReference type="PIRSF" id="PIRSF000137">
    <property type="entry name" value="Alcohol_oxidase"/>
    <property type="match status" value="1"/>
</dbReference>
<evidence type="ECO:0000259" key="6">
    <source>
        <dbReference type="PROSITE" id="PS00623"/>
    </source>
</evidence>
<keyword evidence="5" id="KW-0732">Signal</keyword>
<feature type="active site" description="Proton donor" evidence="2">
    <location>
        <position position="558"/>
    </location>
</feature>
<keyword evidence="4" id="KW-0285">Flavoprotein</keyword>
<protein>
    <submittedName>
        <fullName evidence="7">GMC oxidoreductase</fullName>
    </submittedName>
</protein>
<evidence type="ECO:0000256" key="4">
    <source>
        <dbReference type="RuleBase" id="RU003968"/>
    </source>
</evidence>
<feature type="domain" description="Glucose-methanol-choline oxidoreductase N-terminal" evidence="6">
    <location>
        <begin position="111"/>
        <end position="134"/>
    </location>
</feature>
<dbReference type="Gene3D" id="3.50.50.60">
    <property type="entry name" value="FAD/NAD(P)-binding domain"/>
    <property type="match status" value="1"/>
</dbReference>
<dbReference type="GeneID" id="54589499"/>
<dbReference type="GO" id="GO:0044550">
    <property type="term" value="P:secondary metabolite biosynthetic process"/>
    <property type="evidence" value="ECO:0007669"/>
    <property type="project" value="TreeGrafter"/>
</dbReference>
<dbReference type="Gene3D" id="3.30.560.10">
    <property type="entry name" value="Glucose Oxidase, domain 3"/>
    <property type="match status" value="1"/>
</dbReference>
<dbReference type="Proteomes" id="UP000800094">
    <property type="component" value="Unassembled WGS sequence"/>
</dbReference>
<feature type="binding site" evidence="3">
    <location>
        <position position="265"/>
    </location>
    <ligand>
        <name>FAD</name>
        <dbReference type="ChEBI" id="CHEBI:57692"/>
    </ligand>
</feature>
<dbReference type="SUPFAM" id="SSF54373">
    <property type="entry name" value="FAD-linked reductases, C-terminal domain"/>
    <property type="match status" value="1"/>
</dbReference>
<dbReference type="GO" id="GO:0016614">
    <property type="term" value="F:oxidoreductase activity, acting on CH-OH group of donors"/>
    <property type="evidence" value="ECO:0007669"/>
    <property type="project" value="InterPro"/>
</dbReference>
<accession>A0A6A6I9X1</accession>
<proteinExistence type="inferred from homology"/>
<dbReference type="PROSITE" id="PS00623">
    <property type="entry name" value="GMC_OXRED_1"/>
    <property type="match status" value="1"/>
</dbReference>
<dbReference type="EMBL" id="ML987199">
    <property type="protein sequence ID" value="KAF2246330.1"/>
    <property type="molecule type" value="Genomic_DNA"/>
</dbReference>
<dbReference type="Pfam" id="PF05199">
    <property type="entry name" value="GMC_oxred_C"/>
    <property type="match status" value="1"/>
</dbReference>
<dbReference type="SUPFAM" id="SSF51905">
    <property type="entry name" value="FAD/NAD(P)-binding domain"/>
    <property type="match status" value="1"/>
</dbReference>
<dbReference type="InterPro" id="IPR007867">
    <property type="entry name" value="GMC_OxRtase_C"/>
</dbReference>
<dbReference type="RefSeq" id="XP_033681334.1">
    <property type="nucleotide sequence ID" value="XM_033836169.1"/>
</dbReference>
<feature type="active site" description="Proton acceptor" evidence="2">
    <location>
        <position position="601"/>
    </location>
</feature>
<dbReference type="InterPro" id="IPR000172">
    <property type="entry name" value="GMC_OxRdtase_N"/>
</dbReference>
<dbReference type="GO" id="GO:0050660">
    <property type="term" value="F:flavin adenine dinucleotide binding"/>
    <property type="evidence" value="ECO:0007669"/>
    <property type="project" value="InterPro"/>
</dbReference>
<dbReference type="PANTHER" id="PTHR11552">
    <property type="entry name" value="GLUCOSE-METHANOL-CHOLINE GMC OXIDOREDUCTASE"/>
    <property type="match status" value="1"/>
</dbReference>
<gene>
    <name evidence="7" type="ORF">BU26DRAFT_66031</name>
</gene>
<evidence type="ECO:0000313" key="7">
    <source>
        <dbReference type="EMBL" id="KAF2246330.1"/>
    </source>
</evidence>
<feature type="binding site" evidence="3">
    <location>
        <position position="113"/>
    </location>
    <ligand>
        <name>FAD</name>
        <dbReference type="ChEBI" id="CHEBI:57692"/>
    </ligand>
</feature>
<dbReference type="OrthoDB" id="269227at2759"/>
<dbReference type="InterPro" id="IPR012132">
    <property type="entry name" value="GMC_OxRdtase"/>
</dbReference>
<dbReference type="AlphaFoldDB" id="A0A6A6I9X1"/>
<dbReference type="InterPro" id="IPR036188">
    <property type="entry name" value="FAD/NAD-bd_sf"/>
</dbReference>
<dbReference type="Pfam" id="PF00732">
    <property type="entry name" value="GMC_oxred_N"/>
    <property type="match status" value="1"/>
</dbReference>
<dbReference type="PANTHER" id="PTHR11552:SF115">
    <property type="entry name" value="DEHYDROGENASE XPTC-RELATED"/>
    <property type="match status" value="1"/>
</dbReference>
<reference evidence="7" key="1">
    <citation type="journal article" date="2020" name="Stud. Mycol.">
        <title>101 Dothideomycetes genomes: a test case for predicting lifestyles and emergence of pathogens.</title>
        <authorList>
            <person name="Haridas S."/>
            <person name="Albert R."/>
            <person name="Binder M."/>
            <person name="Bloem J."/>
            <person name="Labutti K."/>
            <person name="Salamov A."/>
            <person name="Andreopoulos B."/>
            <person name="Baker S."/>
            <person name="Barry K."/>
            <person name="Bills G."/>
            <person name="Bluhm B."/>
            <person name="Cannon C."/>
            <person name="Castanera R."/>
            <person name="Culley D."/>
            <person name="Daum C."/>
            <person name="Ezra D."/>
            <person name="Gonzalez J."/>
            <person name="Henrissat B."/>
            <person name="Kuo A."/>
            <person name="Liang C."/>
            <person name="Lipzen A."/>
            <person name="Lutzoni F."/>
            <person name="Magnuson J."/>
            <person name="Mondo S."/>
            <person name="Nolan M."/>
            <person name="Ohm R."/>
            <person name="Pangilinan J."/>
            <person name="Park H.-J."/>
            <person name="Ramirez L."/>
            <person name="Alfaro M."/>
            <person name="Sun H."/>
            <person name="Tritt A."/>
            <person name="Yoshinaga Y."/>
            <person name="Zwiers L.-H."/>
            <person name="Turgeon B."/>
            <person name="Goodwin S."/>
            <person name="Spatafora J."/>
            <person name="Crous P."/>
            <person name="Grigoriev I."/>
        </authorList>
    </citation>
    <scope>NUCLEOTIDE SEQUENCE</scope>
    <source>
        <strain evidence="7">CBS 122368</strain>
    </source>
</reference>
<name>A0A6A6I9X1_9PLEO</name>
<evidence type="ECO:0000313" key="8">
    <source>
        <dbReference type="Proteomes" id="UP000800094"/>
    </source>
</evidence>
<evidence type="ECO:0000256" key="2">
    <source>
        <dbReference type="PIRSR" id="PIRSR000137-1"/>
    </source>
</evidence>
<comment type="similarity">
    <text evidence="1 4">Belongs to the GMC oxidoreductase family.</text>
</comment>
<comment type="cofactor">
    <cofactor evidence="3">
        <name>FAD</name>
        <dbReference type="ChEBI" id="CHEBI:57692"/>
    </cofactor>
</comment>
<keyword evidence="8" id="KW-1185">Reference proteome</keyword>
<feature type="signal peptide" evidence="5">
    <location>
        <begin position="1"/>
        <end position="17"/>
    </location>
</feature>
<organism evidence="7 8">
    <name type="scientific">Trematosphaeria pertusa</name>
    <dbReference type="NCBI Taxonomy" id="390896"/>
    <lineage>
        <taxon>Eukaryota</taxon>
        <taxon>Fungi</taxon>
        <taxon>Dikarya</taxon>
        <taxon>Ascomycota</taxon>
        <taxon>Pezizomycotina</taxon>
        <taxon>Dothideomycetes</taxon>
        <taxon>Pleosporomycetidae</taxon>
        <taxon>Pleosporales</taxon>
        <taxon>Massarineae</taxon>
        <taxon>Trematosphaeriaceae</taxon>
        <taxon>Trematosphaeria</taxon>
    </lineage>
</organism>
<evidence type="ECO:0000256" key="5">
    <source>
        <dbReference type="SAM" id="SignalP"/>
    </source>
</evidence>
<sequence length="625" mass="68799">MAHKILLTLGLLSATHALPSRWRNAVVQRGAADVTKEYDYIVVGAGTAGATVADRLTEDGIKTVLVVEYGTVAEDDSFMPPWNIPAPQFFYNLTSVPQPETNNRTFSVANGCVVGGGTAVNGQLFNRGSKHDYDNWARFEGNEGWNWDGVLPYFKKSLTFNKPTPEMEEFGITYDVEAAYGGKTPIYASYPPFQYPGQKIQWQAFAEKEGVVVQKEHADGHAYGLFWIPTAMDPARAYNRSFSGQGHWIYVPPRENYHLLTDHRVIKVNFKRRQGIQEAESVTIIPRFGNSTAFTVKAKQEIILSAAATRTPMLLQLSGIGPKKVLEAAGIKPLVDMPGVGWNLQDHSFSFSTFNFTTDVWPNPAQLTNNATFRAEAIAQYQQNNTGPYAAYVVASGLFLPAPAFLQNFTQQFVKELLAQHPAGYLPTDLPRELVAGYAKQMEILLESFKSKTSAIFEHLFSGSARGTAILVKPFSRGFIKLNPADPLGEPIFDYRLLSNPIDLKLHIRMAQYLREHYATSPTLKPLSPVELDPGPSAKTDKDVEDWLRAKMFASNGHSCGTAAMMPRELGGVVDGELRVYGTKRLSVADLSIVPLIPGSHTMTTAYAIGEKAADLIKARAGLGV</sequence>
<evidence type="ECO:0000256" key="1">
    <source>
        <dbReference type="ARBA" id="ARBA00010790"/>
    </source>
</evidence>
<feature type="chain" id="PRO_5025407019" evidence="5">
    <location>
        <begin position="18"/>
        <end position="625"/>
    </location>
</feature>